<dbReference type="NCBIfam" id="TIGR01902">
    <property type="entry name" value="dapE-lys-deAc"/>
    <property type="match status" value="1"/>
</dbReference>
<dbReference type="SUPFAM" id="SSF53633">
    <property type="entry name" value="Carbamate kinase-like"/>
    <property type="match status" value="1"/>
</dbReference>
<keyword evidence="2" id="KW-0028">Amino-acid biosynthesis</keyword>
<evidence type="ECO:0000256" key="2">
    <source>
        <dbReference type="ARBA" id="ARBA00022605"/>
    </source>
</evidence>
<organism evidence="9 10">
    <name type="scientific">Actinoallomurus spadix</name>
    <dbReference type="NCBI Taxonomy" id="79912"/>
    <lineage>
        <taxon>Bacteria</taxon>
        <taxon>Bacillati</taxon>
        <taxon>Actinomycetota</taxon>
        <taxon>Actinomycetes</taxon>
        <taxon>Streptosporangiales</taxon>
        <taxon>Thermomonosporaceae</taxon>
        <taxon>Actinoallomurus</taxon>
    </lineage>
</organism>
<dbReference type="Gene3D" id="3.40.630.10">
    <property type="entry name" value="Zn peptidases"/>
    <property type="match status" value="2"/>
</dbReference>
<gene>
    <name evidence="9" type="ORF">GCM10010151_53660</name>
</gene>
<dbReference type="Pfam" id="PF00696">
    <property type="entry name" value="AA_kinase"/>
    <property type="match status" value="1"/>
</dbReference>
<dbReference type="InterPro" id="IPR001261">
    <property type="entry name" value="ArgE/DapE_CS"/>
</dbReference>
<reference evidence="9 10" key="1">
    <citation type="journal article" date="2019" name="Int. J. Syst. Evol. Microbiol.">
        <title>The Global Catalogue of Microorganisms (GCM) 10K type strain sequencing project: providing services to taxonomists for standard genome sequencing and annotation.</title>
        <authorList>
            <consortium name="The Broad Institute Genomics Platform"/>
            <consortium name="The Broad Institute Genome Sequencing Center for Infectious Disease"/>
            <person name="Wu L."/>
            <person name="Ma J."/>
        </authorList>
    </citation>
    <scope>NUCLEOTIDE SEQUENCE [LARGE SCALE GENOMIC DNA]</scope>
    <source>
        <strain evidence="9 10">JCM 3146</strain>
    </source>
</reference>
<dbReference type="EMBL" id="BAAABM010000047">
    <property type="protein sequence ID" value="GAA0357246.1"/>
    <property type="molecule type" value="Genomic_DNA"/>
</dbReference>
<keyword evidence="6" id="KW-0457">Lysine biosynthesis</keyword>
<dbReference type="InterPro" id="IPR050072">
    <property type="entry name" value="Peptidase_M20A"/>
</dbReference>
<sequence>MTAPALYVIKVGSSTLLHPGVFAEIAGIRARGARVLVVAGGAEGIERHYRALGRAMPQLTLGNGDTVRYCPPEEMPHIVAAYRQVTLPAVETGLAAHGLAVHACVAADGALVTGTVNRPLKVVADGRSKIVRDHRAGTVAEVDAARLTALLDAYDVVCLSPPVRDAAGGADLNVDADVLAATLANALGADHLRLVTGTPGVLADPRDPESTIRDAVPGDCDPYVSGRMRQKIRAAELALRGTADVAITGPHTMSRPSGWTRFWAAEEPAPDLALLGRAARIPSVSHDEHELASYLAEWCRERGVDARVDEAGNLVAERGEGPRTLLLLGHLDTVPFTWPVRWTGEESPVLHGRGTVDAKASLAAFLEVLAETAVPDGWRLRVVGAVEEEVSSSRGAFHVRDHYPADAVVVGEPSGSGALTIGYFGLFKLRVTATVPSGHSAGFQAVSAPDRLIGSLERIRAAVLKEADEALSAVIDLRCGADADRQWATAILNFRVPPGADLDALRADARDAAGDGVDIAFLRATPGHAGPRTSTLAKAFARGINRCGGRPRFLLKKGTSDMNTLATTWRDIPMVAYGPGDSTLDHTRDEHIDAAEYRRGRAVLREAVAAFFALSGTGGAR</sequence>
<dbReference type="PANTHER" id="PTHR43808:SF28">
    <property type="entry name" value="[LYSW]-LYSINE_[LYSW]-ORNITHINE HYDROLASE"/>
    <property type="match status" value="1"/>
</dbReference>
<keyword evidence="5" id="KW-0862">Zinc</keyword>
<dbReference type="PANTHER" id="PTHR43808">
    <property type="entry name" value="ACETYLORNITHINE DEACETYLASE"/>
    <property type="match status" value="1"/>
</dbReference>
<evidence type="ECO:0000313" key="9">
    <source>
        <dbReference type="EMBL" id="GAA0357246.1"/>
    </source>
</evidence>
<protein>
    <submittedName>
        <fullName evidence="9">M20/M25/M40 family metallo-hydrolase</fullName>
    </submittedName>
</protein>
<dbReference type="RefSeq" id="WP_252802396.1">
    <property type="nucleotide sequence ID" value="NZ_BAAABM010000047.1"/>
</dbReference>
<evidence type="ECO:0000256" key="6">
    <source>
        <dbReference type="ARBA" id="ARBA00023154"/>
    </source>
</evidence>
<dbReference type="PROSITE" id="PS00758">
    <property type="entry name" value="ARGE_DAPE_CPG2_1"/>
    <property type="match status" value="1"/>
</dbReference>
<feature type="domain" description="Aspartate/glutamate/uridylate kinase" evidence="8">
    <location>
        <begin position="7"/>
        <end position="246"/>
    </location>
</feature>
<accession>A0ABN0X7P9</accession>
<keyword evidence="7" id="KW-0170">Cobalt</keyword>
<evidence type="ECO:0000256" key="1">
    <source>
        <dbReference type="ARBA" id="ARBA00022490"/>
    </source>
</evidence>
<evidence type="ECO:0000256" key="4">
    <source>
        <dbReference type="ARBA" id="ARBA00022801"/>
    </source>
</evidence>
<dbReference type="Gene3D" id="3.40.1160.10">
    <property type="entry name" value="Acetylglutamate kinase-like"/>
    <property type="match status" value="1"/>
</dbReference>
<comment type="caution">
    <text evidence="9">The sequence shown here is derived from an EMBL/GenBank/DDBJ whole genome shotgun (WGS) entry which is preliminary data.</text>
</comment>
<keyword evidence="4" id="KW-0378">Hydrolase</keyword>
<dbReference type="SUPFAM" id="SSF53187">
    <property type="entry name" value="Zn-dependent exopeptidases"/>
    <property type="match status" value="1"/>
</dbReference>
<evidence type="ECO:0000256" key="5">
    <source>
        <dbReference type="ARBA" id="ARBA00022833"/>
    </source>
</evidence>
<evidence type="ECO:0000256" key="3">
    <source>
        <dbReference type="ARBA" id="ARBA00022723"/>
    </source>
</evidence>
<dbReference type="InterPro" id="IPR036393">
    <property type="entry name" value="AceGlu_kinase-like_sf"/>
</dbReference>
<dbReference type="InterPro" id="IPR001048">
    <property type="entry name" value="Asp/Glu/Uridylate_kinase"/>
</dbReference>
<keyword evidence="10" id="KW-1185">Reference proteome</keyword>
<dbReference type="Proteomes" id="UP001501822">
    <property type="component" value="Unassembled WGS sequence"/>
</dbReference>
<dbReference type="InterPro" id="IPR002933">
    <property type="entry name" value="Peptidase_M20"/>
</dbReference>
<proteinExistence type="predicted"/>
<keyword evidence="1" id="KW-0963">Cytoplasm</keyword>
<evidence type="ECO:0000256" key="7">
    <source>
        <dbReference type="ARBA" id="ARBA00023285"/>
    </source>
</evidence>
<name>A0ABN0X7P9_9ACTN</name>
<keyword evidence="3" id="KW-0479">Metal-binding</keyword>
<dbReference type="InterPro" id="IPR010175">
    <property type="entry name" value="LysK"/>
</dbReference>
<dbReference type="Pfam" id="PF01546">
    <property type="entry name" value="Peptidase_M20"/>
    <property type="match status" value="1"/>
</dbReference>
<evidence type="ECO:0000313" key="10">
    <source>
        <dbReference type="Proteomes" id="UP001501822"/>
    </source>
</evidence>
<evidence type="ECO:0000259" key="8">
    <source>
        <dbReference type="Pfam" id="PF00696"/>
    </source>
</evidence>